<evidence type="ECO:0000256" key="2">
    <source>
        <dbReference type="ARBA" id="ARBA00022729"/>
    </source>
</evidence>
<dbReference type="OrthoDB" id="2111978at2"/>
<dbReference type="KEGG" id="cari:FNU76_05370"/>
<dbReference type="AlphaFoldDB" id="A0A516SCF2"/>
<dbReference type="Gene3D" id="3.30.1340.30">
    <property type="match status" value="1"/>
</dbReference>
<dbReference type="RefSeq" id="WP_143856752.1">
    <property type="nucleotide sequence ID" value="NZ_CP041730.1"/>
</dbReference>
<name>A0A516SCF2_9NEIS</name>
<keyword evidence="4" id="KW-0574">Periplasm</keyword>
<organism evidence="8 9">
    <name type="scientific">Chitinimonas arctica</name>
    <dbReference type="NCBI Taxonomy" id="2594795"/>
    <lineage>
        <taxon>Bacteria</taxon>
        <taxon>Pseudomonadati</taxon>
        <taxon>Pseudomonadota</taxon>
        <taxon>Betaproteobacteria</taxon>
        <taxon>Neisseriales</taxon>
        <taxon>Chitinibacteraceae</taxon>
        <taxon>Chitinimonas</taxon>
    </lineage>
</organism>
<evidence type="ECO:0000256" key="4">
    <source>
        <dbReference type="ARBA" id="ARBA00022764"/>
    </source>
</evidence>
<keyword evidence="2 6" id="KW-0732">Signal</keyword>
<dbReference type="EMBL" id="CP041730">
    <property type="protein sequence ID" value="QDQ25827.1"/>
    <property type="molecule type" value="Genomic_DNA"/>
</dbReference>
<evidence type="ECO:0000256" key="5">
    <source>
        <dbReference type="ARBA" id="ARBA00070588"/>
    </source>
</evidence>
<evidence type="ECO:0000313" key="9">
    <source>
        <dbReference type="Proteomes" id="UP000317550"/>
    </source>
</evidence>
<gene>
    <name evidence="8" type="ORF">FNU76_05370</name>
</gene>
<dbReference type="InterPro" id="IPR014004">
    <property type="entry name" value="Transpt-assoc_nodulatn_dom_bac"/>
</dbReference>
<comment type="subcellular location">
    <subcellularLocation>
        <location evidence="1">Periplasm</location>
    </subcellularLocation>
</comment>
<keyword evidence="9" id="KW-1185">Reference proteome</keyword>
<reference evidence="9" key="1">
    <citation type="submission" date="2019-07" db="EMBL/GenBank/DDBJ databases">
        <title>Chitinimonas sp. nov., isolated from Ny-Alesund, arctica soil.</title>
        <authorList>
            <person name="Xu Q."/>
            <person name="Peng F."/>
        </authorList>
    </citation>
    <scope>NUCLEOTIDE SEQUENCE [LARGE SCALE GENOMIC DNA]</scope>
    <source>
        <strain evidence="9">R3-44</strain>
    </source>
</reference>
<dbReference type="GO" id="GO:0042597">
    <property type="term" value="C:periplasmic space"/>
    <property type="evidence" value="ECO:0007669"/>
    <property type="project" value="UniProtKB-SubCell"/>
</dbReference>
<protein>
    <recommendedName>
        <fullName evidence="5">Osmotically-inducible protein Y</fullName>
    </recommendedName>
</protein>
<evidence type="ECO:0000256" key="6">
    <source>
        <dbReference type="SAM" id="SignalP"/>
    </source>
</evidence>
<dbReference type="PANTHER" id="PTHR34606">
    <property type="entry name" value="BON DOMAIN-CONTAINING PROTEIN"/>
    <property type="match status" value="1"/>
</dbReference>
<evidence type="ECO:0000256" key="3">
    <source>
        <dbReference type="ARBA" id="ARBA00022737"/>
    </source>
</evidence>
<dbReference type="Proteomes" id="UP000317550">
    <property type="component" value="Chromosome"/>
</dbReference>
<feature type="chain" id="PRO_5021753653" description="Osmotically-inducible protein Y" evidence="6">
    <location>
        <begin position="23"/>
        <end position="112"/>
    </location>
</feature>
<sequence length="112" mass="11179">MQNRHLIPGLLAALFIAAPAMAAEAGATGAGPAASAGQALDDTAITAKVKAALMADKQVSALDVKVKTEQGVVTLTGTVDKAEANDRAQQLAAAVSGVKSVNSQLQLKTAVN</sequence>
<dbReference type="FunFam" id="3.30.1340.30:FF:000001">
    <property type="entry name" value="Molecular chaperone OsmY"/>
    <property type="match status" value="1"/>
</dbReference>
<dbReference type="PROSITE" id="PS50914">
    <property type="entry name" value="BON"/>
    <property type="match status" value="1"/>
</dbReference>
<accession>A0A516SCF2</accession>
<dbReference type="PANTHER" id="PTHR34606:SF15">
    <property type="entry name" value="BON DOMAIN-CONTAINING PROTEIN"/>
    <property type="match status" value="1"/>
</dbReference>
<evidence type="ECO:0000256" key="1">
    <source>
        <dbReference type="ARBA" id="ARBA00004418"/>
    </source>
</evidence>
<dbReference type="Pfam" id="PF04972">
    <property type="entry name" value="BON"/>
    <property type="match status" value="1"/>
</dbReference>
<keyword evidence="3" id="KW-0677">Repeat</keyword>
<evidence type="ECO:0000313" key="8">
    <source>
        <dbReference type="EMBL" id="QDQ25827.1"/>
    </source>
</evidence>
<feature type="signal peptide" evidence="6">
    <location>
        <begin position="1"/>
        <end position="22"/>
    </location>
</feature>
<dbReference type="InterPro" id="IPR051686">
    <property type="entry name" value="Lipoprotein_DolP"/>
</dbReference>
<feature type="domain" description="BON" evidence="7">
    <location>
        <begin position="41"/>
        <end position="109"/>
    </location>
</feature>
<dbReference type="InterPro" id="IPR007055">
    <property type="entry name" value="BON_dom"/>
</dbReference>
<proteinExistence type="predicted"/>
<evidence type="ECO:0000259" key="7">
    <source>
        <dbReference type="PROSITE" id="PS50914"/>
    </source>
</evidence>
<dbReference type="SMART" id="SM00749">
    <property type="entry name" value="BON"/>
    <property type="match status" value="1"/>
</dbReference>